<sequence length="280" mass="31313">MKILKICVPLIIALSACKASHSDESFFFVQMSDPQFGFYTDNKSFDIETAHFEKAIQKANRLHPAFVIVTGDLVHKTLDAAQIDEYKRIAARLDSDIPLYNVPGNHDVGNEPTPKDVDGYNAAFGPDYYTFHCGNMLGIVLNSNYLHSPEKAMDKAKAQEEWLIRTLDSASNKSYKNKVVFMHHPLFIERAEEGDGYFNIPTVTRKKYLDLLKANGVKYIFAGHLHRNFFGKSDSLEITTTGPVGKPLGQDSSGLRIVQVNGGVITSKYYVLDSIPAKMQ</sequence>
<feature type="signal peptide" evidence="1">
    <location>
        <begin position="1"/>
        <end position="21"/>
    </location>
</feature>
<feature type="chain" id="PRO_5038365807" evidence="1">
    <location>
        <begin position="22"/>
        <end position="280"/>
    </location>
</feature>
<dbReference type="RefSeq" id="WP_217792129.1">
    <property type="nucleotide sequence ID" value="NZ_JAHSPG010000012.1"/>
</dbReference>
<protein>
    <submittedName>
        <fullName evidence="3">Metallophosphoesterase</fullName>
    </submittedName>
</protein>
<dbReference type="AlphaFoldDB" id="A0A9E2SEA8"/>
<dbReference type="PANTHER" id="PTHR43143:SF1">
    <property type="entry name" value="SERINE_THREONINE-PROTEIN PHOSPHATASE CPPED1"/>
    <property type="match status" value="1"/>
</dbReference>
<dbReference type="InterPro" id="IPR004843">
    <property type="entry name" value="Calcineurin-like_PHP"/>
</dbReference>
<organism evidence="3 4">
    <name type="scientific">Pinibacter aurantiacus</name>
    <dbReference type="NCBI Taxonomy" id="2851599"/>
    <lineage>
        <taxon>Bacteria</taxon>
        <taxon>Pseudomonadati</taxon>
        <taxon>Bacteroidota</taxon>
        <taxon>Chitinophagia</taxon>
        <taxon>Chitinophagales</taxon>
        <taxon>Chitinophagaceae</taxon>
        <taxon>Pinibacter</taxon>
    </lineage>
</organism>
<keyword evidence="1" id="KW-0732">Signal</keyword>
<proteinExistence type="predicted"/>
<dbReference type="Proteomes" id="UP000812270">
    <property type="component" value="Unassembled WGS sequence"/>
</dbReference>
<accession>A0A9E2SEA8</accession>
<dbReference type="InterPro" id="IPR051918">
    <property type="entry name" value="STPP_CPPED1"/>
</dbReference>
<dbReference type="PANTHER" id="PTHR43143">
    <property type="entry name" value="METALLOPHOSPHOESTERASE, CALCINEURIN SUPERFAMILY"/>
    <property type="match status" value="1"/>
</dbReference>
<feature type="domain" description="Calcineurin-like phosphoesterase" evidence="2">
    <location>
        <begin position="50"/>
        <end position="227"/>
    </location>
</feature>
<dbReference type="PROSITE" id="PS51257">
    <property type="entry name" value="PROKAR_LIPOPROTEIN"/>
    <property type="match status" value="1"/>
</dbReference>
<dbReference type="Pfam" id="PF00149">
    <property type="entry name" value="Metallophos"/>
    <property type="match status" value="1"/>
</dbReference>
<keyword evidence="4" id="KW-1185">Reference proteome</keyword>
<name>A0A9E2SEA8_9BACT</name>
<comment type="caution">
    <text evidence="3">The sequence shown here is derived from an EMBL/GenBank/DDBJ whole genome shotgun (WGS) entry which is preliminary data.</text>
</comment>
<dbReference type="GO" id="GO:0016787">
    <property type="term" value="F:hydrolase activity"/>
    <property type="evidence" value="ECO:0007669"/>
    <property type="project" value="InterPro"/>
</dbReference>
<evidence type="ECO:0000313" key="3">
    <source>
        <dbReference type="EMBL" id="MBV4358450.1"/>
    </source>
</evidence>
<dbReference type="EMBL" id="JAHSPG010000012">
    <property type="protein sequence ID" value="MBV4358450.1"/>
    <property type="molecule type" value="Genomic_DNA"/>
</dbReference>
<evidence type="ECO:0000313" key="4">
    <source>
        <dbReference type="Proteomes" id="UP000812270"/>
    </source>
</evidence>
<gene>
    <name evidence="3" type="ORF">KTO63_14900</name>
</gene>
<evidence type="ECO:0000259" key="2">
    <source>
        <dbReference type="Pfam" id="PF00149"/>
    </source>
</evidence>
<reference evidence="3" key="1">
    <citation type="submission" date="2021-06" db="EMBL/GenBank/DDBJ databases">
        <authorList>
            <person name="Huq M.A."/>
        </authorList>
    </citation>
    <scope>NUCLEOTIDE SEQUENCE</scope>
    <source>
        <strain evidence="3">MAH-26</strain>
    </source>
</reference>
<evidence type="ECO:0000256" key="1">
    <source>
        <dbReference type="SAM" id="SignalP"/>
    </source>
</evidence>